<dbReference type="PANTHER" id="PTHR33204">
    <property type="entry name" value="TRANSCRIPTIONAL REGULATOR, MARR FAMILY"/>
    <property type="match status" value="1"/>
</dbReference>
<feature type="domain" description="HTH hxlR-type" evidence="4">
    <location>
        <begin position="18"/>
        <end position="116"/>
    </location>
</feature>
<protein>
    <submittedName>
        <fullName evidence="5">Helix-turn-helix domain-containing protein</fullName>
    </submittedName>
</protein>
<keyword evidence="2" id="KW-0238">DNA-binding</keyword>
<dbReference type="Pfam" id="PF01638">
    <property type="entry name" value="HxlR"/>
    <property type="match status" value="1"/>
</dbReference>
<dbReference type="PANTHER" id="PTHR33204:SF39">
    <property type="entry name" value="TRANSCRIPTIONAL REGULATORY PROTEIN"/>
    <property type="match status" value="1"/>
</dbReference>
<sequence length="131" mass="14672">MSLPFPPVAPGSDLACKCPVRDVLDRIGDRWSLLVLLVIAPKTLRFTEVKRAIGDISQRMLSQTLRTLEKDGYVLRTVYPTVPPKVEYCLTDLGRSLLARIDPLVEWANAHHDQVRQARESYVPPPAATPL</sequence>
<name>A0ABU9AQC3_9BACT</name>
<keyword evidence="6" id="KW-1185">Reference proteome</keyword>
<dbReference type="InterPro" id="IPR002577">
    <property type="entry name" value="HTH_HxlR"/>
</dbReference>
<dbReference type="Proteomes" id="UP001371305">
    <property type="component" value="Unassembled WGS sequence"/>
</dbReference>
<accession>A0ABU9AQC3</accession>
<proteinExistence type="predicted"/>
<dbReference type="EMBL" id="JBBUKT010000002">
    <property type="protein sequence ID" value="MEK7949915.1"/>
    <property type="molecule type" value="Genomic_DNA"/>
</dbReference>
<dbReference type="SUPFAM" id="SSF46785">
    <property type="entry name" value="Winged helix' DNA-binding domain"/>
    <property type="match status" value="1"/>
</dbReference>
<evidence type="ECO:0000256" key="2">
    <source>
        <dbReference type="ARBA" id="ARBA00023125"/>
    </source>
</evidence>
<evidence type="ECO:0000256" key="3">
    <source>
        <dbReference type="ARBA" id="ARBA00023163"/>
    </source>
</evidence>
<evidence type="ECO:0000256" key="1">
    <source>
        <dbReference type="ARBA" id="ARBA00023015"/>
    </source>
</evidence>
<keyword evidence="3" id="KW-0804">Transcription</keyword>
<dbReference type="InterPro" id="IPR036388">
    <property type="entry name" value="WH-like_DNA-bd_sf"/>
</dbReference>
<dbReference type="InterPro" id="IPR036390">
    <property type="entry name" value="WH_DNA-bd_sf"/>
</dbReference>
<organism evidence="5 6">
    <name type="scientific">Luteolibacter soli</name>
    <dbReference type="NCBI Taxonomy" id="3135280"/>
    <lineage>
        <taxon>Bacteria</taxon>
        <taxon>Pseudomonadati</taxon>
        <taxon>Verrucomicrobiota</taxon>
        <taxon>Verrucomicrobiia</taxon>
        <taxon>Verrucomicrobiales</taxon>
        <taxon>Verrucomicrobiaceae</taxon>
        <taxon>Luteolibacter</taxon>
    </lineage>
</organism>
<dbReference type="Gene3D" id="1.10.10.10">
    <property type="entry name" value="Winged helix-like DNA-binding domain superfamily/Winged helix DNA-binding domain"/>
    <property type="match status" value="1"/>
</dbReference>
<dbReference type="RefSeq" id="WP_341403331.1">
    <property type="nucleotide sequence ID" value="NZ_JBBUKT010000002.1"/>
</dbReference>
<gene>
    <name evidence="5" type="ORF">WKV53_05395</name>
</gene>
<evidence type="ECO:0000259" key="4">
    <source>
        <dbReference type="PROSITE" id="PS51118"/>
    </source>
</evidence>
<keyword evidence="1" id="KW-0805">Transcription regulation</keyword>
<evidence type="ECO:0000313" key="6">
    <source>
        <dbReference type="Proteomes" id="UP001371305"/>
    </source>
</evidence>
<reference evidence="5 6" key="1">
    <citation type="submission" date="2024-04" db="EMBL/GenBank/DDBJ databases">
        <title>Luteolibacter sp. isolated from soil.</title>
        <authorList>
            <person name="An J."/>
        </authorList>
    </citation>
    <scope>NUCLEOTIDE SEQUENCE [LARGE SCALE GENOMIC DNA]</scope>
    <source>
        <strain evidence="5 6">Y139</strain>
    </source>
</reference>
<comment type="caution">
    <text evidence="5">The sequence shown here is derived from an EMBL/GenBank/DDBJ whole genome shotgun (WGS) entry which is preliminary data.</text>
</comment>
<dbReference type="PROSITE" id="PS51118">
    <property type="entry name" value="HTH_HXLR"/>
    <property type="match status" value="1"/>
</dbReference>
<evidence type="ECO:0000313" key="5">
    <source>
        <dbReference type="EMBL" id="MEK7949915.1"/>
    </source>
</evidence>